<reference evidence="2" key="1">
    <citation type="journal article" date="2020" name="mSystems">
        <title>Genome- and Community-Level Interaction Insights into Carbon Utilization and Element Cycling Functions of Hydrothermarchaeota in Hydrothermal Sediment.</title>
        <authorList>
            <person name="Zhou Z."/>
            <person name="Liu Y."/>
            <person name="Xu W."/>
            <person name="Pan J."/>
            <person name="Luo Z.H."/>
            <person name="Li M."/>
        </authorList>
    </citation>
    <scope>NUCLEOTIDE SEQUENCE [LARGE SCALE GENOMIC DNA]</scope>
    <source>
        <strain evidence="2">SpSt-69</strain>
    </source>
</reference>
<sequence length="486" mass="55225">MRVKNQGTNPVAGFSIAYTHKNREEYNGSVSIPANDTIFPSQEKEYSFSINYDFTGTDTMLVYIVGDYGEQDFGNDTLELYMDIWPESTVAASNFPDSTVFPPKGWERISYCVHGYNWEWSRYAIIYGDEMWEIPPDEPFEIDSPFVGLASFPCWYALPYDGDSTARLISHTIGIGERRRLVARYYMLKSNVWGNINNLLVFEKIISGDTLFAGVDSNNIDPYITDSMIIQWVPCEILLGDIPSGTTLKVSLKAKSGWGQNFYIDSLWIYATQPGAIFTFDPQSDYGRIPETDSWWFRIKVSENNYGFLADTLYYQVLNTKQEWSGVTHDSVVATATPGDSFYYYTVTIPGASSSTKLRFYFRFIENSRWEYAINYPDTGYIEIMPLGIEVNLPKTYQFSIKGANLSKGPFEFSYALPERSNIEISVYSVTGQKVATLCKDIKDAGYYSVRWNGRSDSGSSLSSGIYIIKMVTPKKSFTTRVILTK</sequence>
<accession>A0A7V4E5W9</accession>
<dbReference type="EMBL" id="DTDJ01000036">
    <property type="protein sequence ID" value="HGL17774.1"/>
    <property type="molecule type" value="Genomic_DNA"/>
</dbReference>
<comment type="caution">
    <text evidence="2">The sequence shown here is derived from an EMBL/GenBank/DDBJ whole genome shotgun (WGS) entry which is preliminary data.</text>
</comment>
<proteinExistence type="predicted"/>
<dbReference type="InterPro" id="IPR026444">
    <property type="entry name" value="Secre_tail"/>
</dbReference>
<protein>
    <submittedName>
        <fullName evidence="2">T9SS type A sorting domain-containing protein</fullName>
    </submittedName>
</protein>
<dbReference type="Gene3D" id="2.60.40.4070">
    <property type="match status" value="1"/>
</dbReference>
<organism evidence="2">
    <name type="scientific">candidate division WOR-3 bacterium</name>
    <dbReference type="NCBI Taxonomy" id="2052148"/>
    <lineage>
        <taxon>Bacteria</taxon>
        <taxon>Bacteria division WOR-3</taxon>
    </lineage>
</organism>
<dbReference type="NCBIfam" id="TIGR04183">
    <property type="entry name" value="Por_Secre_tail"/>
    <property type="match status" value="1"/>
</dbReference>
<dbReference type="AlphaFoldDB" id="A0A7V4E5W9"/>
<gene>
    <name evidence="2" type="ORF">ENU66_05575</name>
</gene>
<feature type="domain" description="FlgD/Vpr Ig-like" evidence="1">
    <location>
        <begin position="408"/>
        <end position="473"/>
    </location>
</feature>
<dbReference type="InterPro" id="IPR025965">
    <property type="entry name" value="FlgD/Vpr_Ig-like"/>
</dbReference>
<evidence type="ECO:0000313" key="2">
    <source>
        <dbReference type="EMBL" id="HGL17774.1"/>
    </source>
</evidence>
<dbReference type="Pfam" id="PF13860">
    <property type="entry name" value="FlgD_ig"/>
    <property type="match status" value="1"/>
</dbReference>
<name>A0A7V4E5W9_UNCW3</name>
<evidence type="ECO:0000259" key="1">
    <source>
        <dbReference type="Pfam" id="PF13860"/>
    </source>
</evidence>